<evidence type="ECO:0000256" key="1">
    <source>
        <dbReference type="ARBA" id="ARBA00004651"/>
    </source>
</evidence>
<dbReference type="InterPro" id="IPR013525">
    <property type="entry name" value="ABC2_TM"/>
</dbReference>
<keyword evidence="7" id="KW-0972">Capsule biogenesis/degradation</keyword>
<protein>
    <recommendedName>
        <fullName evidence="11">Transport permease protein</fullName>
    </recommendedName>
</protein>
<dbReference type="EMBL" id="JAPJZH010000008">
    <property type="protein sequence ID" value="MDA4846557.1"/>
    <property type="molecule type" value="Genomic_DNA"/>
</dbReference>
<evidence type="ECO:0000256" key="10">
    <source>
        <dbReference type="ARBA" id="ARBA00023136"/>
    </source>
</evidence>
<keyword evidence="10 11" id="KW-0472">Membrane</keyword>
<keyword evidence="4 11" id="KW-1003">Cell membrane</keyword>
<dbReference type="Pfam" id="PF01061">
    <property type="entry name" value="ABC2_membrane"/>
    <property type="match status" value="1"/>
</dbReference>
<proteinExistence type="inferred from homology"/>
<dbReference type="PANTHER" id="PTHR30413">
    <property type="entry name" value="INNER MEMBRANE TRANSPORT PERMEASE"/>
    <property type="match status" value="1"/>
</dbReference>
<evidence type="ECO:0000256" key="6">
    <source>
        <dbReference type="ARBA" id="ARBA00022692"/>
    </source>
</evidence>
<dbReference type="InterPro" id="IPR000412">
    <property type="entry name" value="ABC_2_transport"/>
</dbReference>
<evidence type="ECO:0000256" key="11">
    <source>
        <dbReference type="RuleBase" id="RU361157"/>
    </source>
</evidence>
<dbReference type="Proteomes" id="UP001148313">
    <property type="component" value="Unassembled WGS sequence"/>
</dbReference>
<evidence type="ECO:0000256" key="8">
    <source>
        <dbReference type="ARBA" id="ARBA00022989"/>
    </source>
</evidence>
<organism evidence="13 14">
    <name type="scientific">Hoeflea poritis</name>
    <dbReference type="NCBI Taxonomy" id="2993659"/>
    <lineage>
        <taxon>Bacteria</taxon>
        <taxon>Pseudomonadati</taxon>
        <taxon>Pseudomonadota</taxon>
        <taxon>Alphaproteobacteria</taxon>
        <taxon>Hyphomicrobiales</taxon>
        <taxon>Rhizobiaceae</taxon>
        <taxon>Hoeflea</taxon>
    </lineage>
</organism>
<feature type="transmembrane region" description="Helical" evidence="11">
    <location>
        <begin position="191"/>
        <end position="212"/>
    </location>
</feature>
<feature type="transmembrane region" description="Helical" evidence="11">
    <location>
        <begin position="39"/>
        <end position="61"/>
    </location>
</feature>
<feature type="domain" description="ABC transmembrane type-2" evidence="12">
    <location>
        <begin position="41"/>
        <end position="268"/>
    </location>
</feature>
<dbReference type="PANTHER" id="PTHR30413:SF10">
    <property type="entry name" value="CAPSULE POLYSACCHARIDE EXPORT INNER-MEMBRANE PROTEIN CTRC"/>
    <property type="match status" value="1"/>
</dbReference>
<feature type="transmembrane region" description="Helical" evidence="11">
    <location>
        <begin position="158"/>
        <end position="179"/>
    </location>
</feature>
<gene>
    <name evidence="13" type="ORF">OOZ53_14430</name>
</gene>
<keyword evidence="8 11" id="KW-1133">Transmembrane helix</keyword>
<dbReference type="InterPro" id="IPR047817">
    <property type="entry name" value="ABC2_TM_bact-type"/>
</dbReference>
<evidence type="ECO:0000313" key="14">
    <source>
        <dbReference type="Proteomes" id="UP001148313"/>
    </source>
</evidence>
<evidence type="ECO:0000256" key="9">
    <source>
        <dbReference type="ARBA" id="ARBA00023047"/>
    </source>
</evidence>
<name>A0ABT4VPB6_9HYPH</name>
<evidence type="ECO:0000259" key="12">
    <source>
        <dbReference type="PROSITE" id="PS51012"/>
    </source>
</evidence>
<dbReference type="PRINTS" id="PR00164">
    <property type="entry name" value="ABC2TRNSPORT"/>
</dbReference>
<comment type="caution">
    <text evidence="13">The sequence shown here is derived from an EMBL/GenBank/DDBJ whole genome shotgun (WGS) entry which is preliminary data.</text>
</comment>
<comment type="similarity">
    <text evidence="2 11">Belongs to the ABC-2 integral membrane protein family.</text>
</comment>
<evidence type="ECO:0000256" key="5">
    <source>
        <dbReference type="ARBA" id="ARBA00022597"/>
    </source>
</evidence>
<evidence type="ECO:0000313" key="13">
    <source>
        <dbReference type="EMBL" id="MDA4846557.1"/>
    </source>
</evidence>
<keyword evidence="3 11" id="KW-0813">Transport</keyword>
<evidence type="ECO:0000256" key="7">
    <source>
        <dbReference type="ARBA" id="ARBA00022903"/>
    </source>
</evidence>
<comment type="subcellular location">
    <subcellularLocation>
        <location evidence="11">Cell inner membrane</location>
        <topology evidence="11">Multi-pass membrane protein</topology>
    </subcellularLocation>
    <subcellularLocation>
        <location evidence="1">Cell membrane</location>
        <topology evidence="1">Multi-pass membrane protein</topology>
    </subcellularLocation>
</comment>
<keyword evidence="14" id="KW-1185">Reference proteome</keyword>
<dbReference type="PROSITE" id="PS51012">
    <property type="entry name" value="ABC_TM2"/>
    <property type="match status" value="1"/>
</dbReference>
<feature type="transmembrane region" description="Helical" evidence="11">
    <location>
        <begin position="81"/>
        <end position="102"/>
    </location>
</feature>
<evidence type="ECO:0000256" key="4">
    <source>
        <dbReference type="ARBA" id="ARBA00022475"/>
    </source>
</evidence>
<sequence>MTLPYEGHNGEPQQWTFRSRFSLAMQLVRREVVGRYKGSMLGILWSLLTPLFMLGVYTFVFGMVFKARWAGAAEDTSMAEFAITLFAGLIMFQLFAEVVSRAPMLVLSNPNYVKKIVFPLETLVPVALGAALFHTGLSLVVLIVFMLPVYGSVPMTALLLPLVLVPYCLSILGLSWFLASFGTYVRDIGQILGTIITALMFLSPIFFPLSALPDWLQPWLALNPIALPVEQARNVLLFGQLPDMGPLALYSLASLALAVLGFQFFQKTRKGFADVL</sequence>
<reference evidence="13" key="1">
    <citation type="submission" date="2022-11" db="EMBL/GenBank/DDBJ databases">
        <title>Hoeflea poritis sp. nov., isolated from scleractinian coral Porites lutea.</title>
        <authorList>
            <person name="Zhang G."/>
            <person name="Wei Q."/>
            <person name="Cai L."/>
        </authorList>
    </citation>
    <scope>NUCLEOTIDE SEQUENCE</scope>
    <source>
        <strain evidence="13">E7-10</strain>
    </source>
</reference>
<evidence type="ECO:0000256" key="2">
    <source>
        <dbReference type="ARBA" id="ARBA00007783"/>
    </source>
</evidence>
<keyword evidence="6 11" id="KW-0812">Transmembrane</keyword>
<keyword evidence="5" id="KW-0762">Sugar transport</keyword>
<feature type="transmembrane region" description="Helical" evidence="11">
    <location>
        <begin position="247"/>
        <end position="265"/>
    </location>
</feature>
<feature type="transmembrane region" description="Helical" evidence="11">
    <location>
        <begin position="123"/>
        <end position="146"/>
    </location>
</feature>
<accession>A0ABT4VPB6</accession>
<keyword evidence="9" id="KW-0625">Polysaccharide transport</keyword>
<evidence type="ECO:0000256" key="3">
    <source>
        <dbReference type="ARBA" id="ARBA00022448"/>
    </source>
</evidence>